<dbReference type="Proteomes" id="UP000663829">
    <property type="component" value="Unassembled WGS sequence"/>
</dbReference>
<comment type="caution">
    <text evidence="2">The sequence shown here is derived from an EMBL/GenBank/DDBJ whole genome shotgun (WGS) entry which is preliminary data.</text>
</comment>
<name>A0A814AFY0_9BILA</name>
<gene>
    <name evidence="2" type="ORF">GPM918_LOCUS9293</name>
    <name evidence="3" type="ORF">SRO942_LOCUS9294</name>
</gene>
<protein>
    <submittedName>
        <fullName evidence="2">Uncharacterized protein</fullName>
    </submittedName>
</protein>
<evidence type="ECO:0000313" key="2">
    <source>
        <dbReference type="EMBL" id="CAF0913936.1"/>
    </source>
</evidence>
<evidence type="ECO:0000313" key="3">
    <source>
        <dbReference type="EMBL" id="CAF3694466.1"/>
    </source>
</evidence>
<evidence type="ECO:0000256" key="1">
    <source>
        <dbReference type="SAM" id="MobiDB-lite"/>
    </source>
</evidence>
<accession>A0A814AFY0</accession>
<evidence type="ECO:0000313" key="4">
    <source>
        <dbReference type="Proteomes" id="UP000663829"/>
    </source>
</evidence>
<keyword evidence="4" id="KW-1185">Reference proteome</keyword>
<organism evidence="2 4">
    <name type="scientific">Didymodactylos carnosus</name>
    <dbReference type="NCBI Taxonomy" id="1234261"/>
    <lineage>
        <taxon>Eukaryota</taxon>
        <taxon>Metazoa</taxon>
        <taxon>Spiralia</taxon>
        <taxon>Gnathifera</taxon>
        <taxon>Rotifera</taxon>
        <taxon>Eurotatoria</taxon>
        <taxon>Bdelloidea</taxon>
        <taxon>Philodinida</taxon>
        <taxon>Philodinidae</taxon>
        <taxon>Didymodactylos</taxon>
    </lineage>
</organism>
<dbReference type="AlphaFoldDB" id="A0A814AFY0"/>
<sequence length="125" mass="14128">MSQSCVNSEPYVDNRIGLDIPREGIDELIYAIATSLPGDDERLLGWFLAMANNTHFWESMSEPLSQHIQQAFQSIWDLVGVLAERVQQWPPLPLSDTIPRPPPLSPNSSLSEQDKSNTKCEYILM</sequence>
<dbReference type="Proteomes" id="UP000681722">
    <property type="component" value="Unassembled WGS sequence"/>
</dbReference>
<dbReference type="EMBL" id="CAJOBC010001712">
    <property type="protein sequence ID" value="CAF3694466.1"/>
    <property type="molecule type" value="Genomic_DNA"/>
</dbReference>
<proteinExistence type="predicted"/>
<dbReference type="EMBL" id="CAJNOQ010001712">
    <property type="protein sequence ID" value="CAF0913936.1"/>
    <property type="molecule type" value="Genomic_DNA"/>
</dbReference>
<reference evidence="2" key="1">
    <citation type="submission" date="2021-02" db="EMBL/GenBank/DDBJ databases">
        <authorList>
            <person name="Nowell W R."/>
        </authorList>
    </citation>
    <scope>NUCLEOTIDE SEQUENCE</scope>
</reference>
<feature type="region of interest" description="Disordered" evidence="1">
    <location>
        <begin position="92"/>
        <end position="117"/>
    </location>
</feature>